<proteinExistence type="predicted"/>
<dbReference type="AlphaFoldDB" id="A0A6V4VUA9"/>
<gene>
    <name evidence="2" type="ORF">CPOL0286_LOCUS10044</name>
</gene>
<feature type="region of interest" description="Disordered" evidence="1">
    <location>
        <begin position="93"/>
        <end position="118"/>
    </location>
</feature>
<reference evidence="2" key="1">
    <citation type="submission" date="2021-01" db="EMBL/GenBank/DDBJ databases">
        <authorList>
            <person name="Corre E."/>
            <person name="Pelletier E."/>
            <person name="Niang G."/>
            <person name="Scheremetjew M."/>
            <person name="Finn R."/>
            <person name="Kale V."/>
            <person name="Holt S."/>
            <person name="Cochrane G."/>
            <person name="Meng A."/>
            <person name="Brown T."/>
            <person name="Cohen L."/>
        </authorList>
    </citation>
    <scope>NUCLEOTIDE SEQUENCE</scope>
    <source>
        <strain evidence="2">UIO037</strain>
    </source>
</reference>
<name>A0A6V4VUA9_9EUKA</name>
<protein>
    <submittedName>
        <fullName evidence="2">Uncharacterized protein</fullName>
    </submittedName>
</protein>
<accession>A0A6V4VUA9</accession>
<organism evidence="2">
    <name type="scientific">Prymnesium polylepis</name>
    <dbReference type="NCBI Taxonomy" id="72548"/>
    <lineage>
        <taxon>Eukaryota</taxon>
        <taxon>Haptista</taxon>
        <taxon>Haptophyta</taxon>
        <taxon>Prymnesiophyceae</taxon>
        <taxon>Prymnesiales</taxon>
        <taxon>Prymnesiaceae</taxon>
        <taxon>Prymnesium</taxon>
    </lineage>
</organism>
<evidence type="ECO:0000256" key="1">
    <source>
        <dbReference type="SAM" id="MobiDB-lite"/>
    </source>
</evidence>
<dbReference type="EMBL" id="HBKO01022184">
    <property type="protein sequence ID" value="CAE2225958.1"/>
    <property type="molecule type" value="Transcribed_RNA"/>
</dbReference>
<sequence>MADNAGLLSAAKYRETRPVAAPEPRAELNALCVLADKRTHEMLDAVDPDPRSTELEGLYLLADMRSLEMAMLEADSLAQLSDERAYLTAMERKRGVPAAEKPAASKDGPLPPLQPAIRGIKRVQKQVAEAATQGVTERMAAWMSRLRNEQSSTKPSIT</sequence>
<evidence type="ECO:0000313" key="2">
    <source>
        <dbReference type="EMBL" id="CAE2225958.1"/>
    </source>
</evidence>
<feature type="region of interest" description="Disordered" evidence="1">
    <location>
        <begin position="1"/>
        <end position="21"/>
    </location>
</feature>